<dbReference type="EMBL" id="MHIL01000034">
    <property type="protein sequence ID" value="OGY50176.1"/>
    <property type="molecule type" value="Genomic_DNA"/>
</dbReference>
<dbReference type="AlphaFoldDB" id="A0A1G1YEE5"/>
<keyword evidence="1" id="KW-1133">Transmembrane helix</keyword>
<evidence type="ECO:0000313" key="2">
    <source>
        <dbReference type="EMBL" id="OGY50176.1"/>
    </source>
</evidence>
<sequence length="99" mass="11384">MLETSKDLLYVVIAFCVLWLTVFICWAMYYMISMLRTMHHITSGVREKLDLVDKILKLVKDKLEKGSNHMAVIADSVIKLVGLAMEKQQKKAAGKKQKR</sequence>
<feature type="transmembrane region" description="Helical" evidence="1">
    <location>
        <begin position="12"/>
        <end position="32"/>
    </location>
</feature>
<organism evidence="2 3">
    <name type="scientific">Candidatus Buchananbacteria bacterium RIFCSPHIGHO2_02_FULL_56_16</name>
    <dbReference type="NCBI Taxonomy" id="1797542"/>
    <lineage>
        <taxon>Bacteria</taxon>
        <taxon>Candidatus Buchananiibacteriota</taxon>
    </lineage>
</organism>
<dbReference type="STRING" id="1797542.A3J59_00800"/>
<keyword evidence="1" id="KW-0472">Membrane</keyword>
<gene>
    <name evidence="2" type="ORF">A3J59_00800</name>
</gene>
<evidence type="ECO:0000313" key="3">
    <source>
        <dbReference type="Proteomes" id="UP000177310"/>
    </source>
</evidence>
<name>A0A1G1YEE5_9BACT</name>
<evidence type="ECO:0000256" key="1">
    <source>
        <dbReference type="SAM" id="Phobius"/>
    </source>
</evidence>
<proteinExistence type="predicted"/>
<comment type="caution">
    <text evidence="2">The sequence shown here is derived from an EMBL/GenBank/DDBJ whole genome shotgun (WGS) entry which is preliminary data.</text>
</comment>
<keyword evidence="1" id="KW-0812">Transmembrane</keyword>
<protein>
    <submittedName>
        <fullName evidence="2">Uncharacterized protein</fullName>
    </submittedName>
</protein>
<dbReference type="Proteomes" id="UP000177310">
    <property type="component" value="Unassembled WGS sequence"/>
</dbReference>
<reference evidence="2 3" key="1">
    <citation type="journal article" date="2016" name="Nat. Commun.">
        <title>Thousands of microbial genomes shed light on interconnected biogeochemical processes in an aquifer system.</title>
        <authorList>
            <person name="Anantharaman K."/>
            <person name="Brown C.T."/>
            <person name="Hug L.A."/>
            <person name="Sharon I."/>
            <person name="Castelle C.J."/>
            <person name="Probst A.J."/>
            <person name="Thomas B.C."/>
            <person name="Singh A."/>
            <person name="Wilkins M.J."/>
            <person name="Karaoz U."/>
            <person name="Brodie E.L."/>
            <person name="Williams K.H."/>
            <person name="Hubbard S.S."/>
            <person name="Banfield J.F."/>
        </authorList>
    </citation>
    <scope>NUCLEOTIDE SEQUENCE [LARGE SCALE GENOMIC DNA]</scope>
</reference>
<accession>A0A1G1YEE5</accession>